<name>A0A2Z6M168_TRISU</name>
<reference evidence="2" key="1">
    <citation type="journal article" date="2017" name="Front. Plant Sci.">
        <title>Climate Clever Clovers: New Paradigm to Reduce the Environmental Footprint of Ruminants by Breeding Low Methanogenic Forages Utilizing Haplotype Variation.</title>
        <authorList>
            <person name="Kaur P."/>
            <person name="Appels R."/>
            <person name="Bayer P.E."/>
            <person name="Keeble-Gagnere G."/>
            <person name="Wang J."/>
            <person name="Hirakawa H."/>
            <person name="Shirasawa K."/>
            <person name="Vercoe P."/>
            <person name="Stefanova K."/>
            <person name="Durmic Z."/>
            <person name="Nichols P."/>
            <person name="Revell C."/>
            <person name="Isobe S.N."/>
            <person name="Edwards D."/>
            <person name="Erskine W."/>
        </authorList>
    </citation>
    <scope>NUCLEOTIDE SEQUENCE [LARGE SCALE GENOMIC DNA]</scope>
    <source>
        <strain evidence="2">cv. Daliak</strain>
    </source>
</reference>
<dbReference type="OrthoDB" id="10533998at2759"/>
<dbReference type="EMBL" id="DF973323">
    <property type="protein sequence ID" value="GAU25861.1"/>
    <property type="molecule type" value="Genomic_DNA"/>
</dbReference>
<gene>
    <name evidence="1" type="ORF">TSUD_164020</name>
</gene>
<evidence type="ECO:0000313" key="2">
    <source>
        <dbReference type="Proteomes" id="UP000242715"/>
    </source>
</evidence>
<protein>
    <submittedName>
        <fullName evidence="1">Uncharacterized protein</fullName>
    </submittedName>
</protein>
<sequence length="62" mass="7060">MLGELETYIMQSLRICDKDSNQTVLYLIVTLIALPRYICNPKVNIGHKEQPKKCGVRALRGN</sequence>
<accession>A0A2Z6M168</accession>
<evidence type="ECO:0000313" key="1">
    <source>
        <dbReference type="EMBL" id="GAU25861.1"/>
    </source>
</evidence>
<dbReference type="Proteomes" id="UP000242715">
    <property type="component" value="Unassembled WGS sequence"/>
</dbReference>
<dbReference type="AlphaFoldDB" id="A0A2Z6M168"/>
<organism evidence="1 2">
    <name type="scientific">Trifolium subterraneum</name>
    <name type="common">Subterranean clover</name>
    <dbReference type="NCBI Taxonomy" id="3900"/>
    <lineage>
        <taxon>Eukaryota</taxon>
        <taxon>Viridiplantae</taxon>
        <taxon>Streptophyta</taxon>
        <taxon>Embryophyta</taxon>
        <taxon>Tracheophyta</taxon>
        <taxon>Spermatophyta</taxon>
        <taxon>Magnoliopsida</taxon>
        <taxon>eudicotyledons</taxon>
        <taxon>Gunneridae</taxon>
        <taxon>Pentapetalae</taxon>
        <taxon>rosids</taxon>
        <taxon>fabids</taxon>
        <taxon>Fabales</taxon>
        <taxon>Fabaceae</taxon>
        <taxon>Papilionoideae</taxon>
        <taxon>50 kb inversion clade</taxon>
        <taxon>NPAAA clade</taxon>
        <taxon>Hologalegina</taxon>
        <taxon>IRL clade</taxon>
        <taxon>Trifolieae</taxon>
        <taxon>Trifolium</taxon>
    </lineage>
</organism>
<proteinExistence type="predicted"/>
<keyword evidence="2" id="KW-1185">Reference proteome</keyword>